<gene>
    <name evidence="6" type="primary">fliC_1</name>
    <name evidence="6" type="ORF">PHA8399_03477</name>
</gene>
<keyword evidence="6" id="KW-0969">Cilium</keyword>
<dbReference type="Gene3D" id="1.20.1330.10">
    <property type="entry name" value="f41 fragment of flagellin, N-terminal domain"/>
    <property type="match status" value="1"/>
</dbReference>
<dbReference type="STRING" id="1396826.PHA8399_03477"/>
<dbReference type="Pfam" id="PF00669">
    <property type="entry name" value="Flagellin_N"/>
    <property type="match status" value="1"/>
</dbReference>
<dbReference type="GO" id="GO:0009288">
    <property type="term" value="C:bacterial-type flagellum"/>
    <property type="evidence" value="ECO:0007669"/>
    <property type="project" value="UniProtKB-SubCell"/>
</dbReference>
<dbReference type="PANTHER" id="PTHR42792:SF2">
    <property type="entry name" value="FLAGELLIN"/>
    <property type="match status" value="1"/>
</dbReference>
<sequence>MISFHNNSGAMVALQTLGGVNSQLNQTQDSISTGQTINSAQDNAALWAISELMNSDISGLRSVSDSLSLGEATVAVASAGAEQITETLTEMRSLAIMASSGMGDFSKYEAAMAKKTEQINSIISSSGFNGVNLLKTDVDGAGGTGLTVPSAISSDGSLTTLSVDGVDFEGSPQFDLGNRTAITDSASALTALGEIEGFLAYAVEGSAALGSSANQLAGQGDYVSKQSDALTRGVSSMIDTSIEEAATKLLALQSQQQLSTLSLSIVNTMPDTLRNLY</sequence>
<keyword evidence="6" id="KW-0966">Cell projection</keyword>
<comment type="similarity">
    <text evidence="1 3">Belongs to the bacterial flagellin family.</text>
</comment>
<feature type="domain" description="Flagellin N-terminal" evidence="4">
    <location>
        <begin position="6"/>
        <end position="135"/>
    </location>
</feature>
<keyword evidence="3" id="KW-0964">Secreted</keyword>
<dbReference type="Proteomes" id="UP000051326">
    <property type="component" value="Unassembled WGS sequence"/>
</dbReference>
<dbReference type="InterPro" id="IPR001492">
    <property type="entry name" value="Flagellin"/>
</dbReference>
<dbReference type="PANTHER" id="PTHR42792">
    <property type="entry name" value="FLAGELLIN"/>
    <property type="match status" value="1"/>
</dbReference>
<dbReference type="InterPro" id="IPR001029">
    <property type="entry name" value="Flagellin_N"/>
</dbReference>
<keyword evidence="6" id="KW-0282">Flagellum</keyword>
<dbReference type="EMBL" id="CYSR01000031">
    <property type="protein sequence ID" value="CUI01336.1"/>
    <property type="molecule type" value="Genomic_DNA"/>
</dbReference>
<dbReference type="InterPro" id="IPR046358">
    <property type="entry name" value="Flagellin_C"/>
</dbReference>
<accession>A0A0P1HYK1</accession>
<evidence type="ECO:0000259" key="4">
    <source>
        <dbReference type="Pfam" id="PF00669"/>
    </source>
</evidence>
<dbReference type="AlphaFoldDB" id="A0A0P1HYK1"/>
<evidence type="ECO:0000259" key="5">
    <source>
        <dbReference type="Pfam" id="PF00700"/>
    </source>
</evidence>
<dbReference type="SUPFAM" id="SSF64518">
    <property type="entry name" value="Phase 1 flagellin"/>
    <property type="match status" value="1"/>
</dbReference>
<evidence type="ECO:0000313" key="6">
    <source>
        <dbReference type="EMBL" id="CUI01336.1"/>
    </source>
</evidence>
<protein>
    <recommendedName>
        <fullName evidence="3">Flagellin</fullName>
    </recommendedName>
</protein>
<evidence type="ECO:0000313" key="7">
    <source>
        <dbReference type="Proteomes" id="UP000051326"/>
    </source>
</evidence>
<feature type="domain" description="Flagellin C-terminal" evidence="5">
    <location>
        <begin position="204"/>
        <end position="275"/>
    </location>
</feature>
<reference evidence="6 7" key="1">
    <citation type="submission" date="2015-09" db="EMBL/GenBank/DDBJ databases">
        <authorList>
            <consortium name="Swine Surveillance"/>
        </authorList>
    </citation>
    <scope>NUCLEOTIDE SEQUENCE [LARGE SCALE GENOMIC DNA]</scope>
    <source>
        <strain evidence="6 7">CECT 8399</strain>
    </source>
</reference>
<name>A0A0P1HYK1_9RHOB</name>
<evidence type="ECO:0000256" key="1">
    <source>
        <dbReference type="ARBA" id="ARBA00005709"/>
    </source>
</evidence>
<evidence type="ECO:0000256" key="2">
    <source>
        <dbReference type="ARBA" id="ARBA00023143"/>
    </source>
</evidence>
<dbReference type="Pfam" id="PF00700">
    <property type="entry name" value="Flagellin_C"/>
    <property type="match status" value="1"/>
</dbReference>
<organism evidence="6 7">
    <name type="scientific">Leisingera aquaemixtae</name>
    <dbReference type="NCBI Taxonomy" id="1396826"/>
    <lineage>
        <taxon>Bacteria</taxon>
        <taxon>Pseudomonadati</taxon>
        <taxon>Pseudomonadota</taxon>
        <taxon>Alphaproteobacteria</taxon>
        <taxon>Rhodobacterales</taxon>
        <taxon>Roseobacteraceae</taxon>
        <taxon>Leisingera</taxon>
    </lineage>
</organism>
<dbReference type="RefSeq" id="WP_058287363.1">
    <property type="nucleotide sequence ID" value="NZ_CP041159.1"/>
</dbReference>
<dbReference type="GO" id="GO:0005576">
    <property type="term" value="C:extracellular region"/>
    <property type="evidence" value="ECO:0007669"/>
    <property type="project" value="UniProtKB-SubCell"/>
</dbReference>
<dbReference type="GO" id="GO:0005198">
    <property type="term" value="F:structural molecule activity"/>
    <property type="evidence" value="ECO:0007669"/>
    <property type="project" value="UniProtKB-UniRule"/>
</dbReference>
<proteinExistence type="inferred from homology"/>
<comment type="function">
    <text evidence="3">Flagellin is the subunit protein which polymerizes to form the filaments of bacterial flagella.</text>
</comment>
<keyword evidence="2 3" id="KW-0975">Bacterial flagellum</keyword>
<comment type="subcellular location">
    <subcellularLocation>
        <location evidence="3">Secreted</location>
    </subcellularLocation>
    <subcellularLocation>
        <location evidence="3">Bacterial flagellum</location>
    </subcellularLocation>
</comment>
<dbReference type="PRINTS" id="PR00207">
    <property type="entry name" value="FLAGELLIN"/>
</dbReference>
<evidence type="ECO:0000256" key="3">
    <source>
        <dbReference type="RuleBase" id="RU362073"/>
    </source>
</evidence>